<evidence type="ECO:0000313" key="6">
    <source>
        <dbReference type="EMBL" id="AEI89333.1"/>
    </source>
</evidence>
<organism evidence="6 7">
    <name type="scientific">Midichloria mitochondrii (strain IricVA)</name>
    <dbReference type="NCBI Taxonomy" id="696127"/>
    <lineage>
        <taxon>Bacteria</taxon>
        <taxon>Pseudomonadati</taxon>
        <taxon>Pseudomonadota</taxon>
        <taxon>Alphaproteobacteria</taxon>
        <taxon>Rickettsiales</taxon>
        <taxon>Candidatus Midichloriaceae</taxon>
        <taxon>Candidatus Midichloria</taxon>
    </lineage>
</organism>
<accession>F7XTX4</accession>
<dbReference type="HOGENOM" id="CLU_064548_4_2_5"/>
<dbReference type="NCBIfam" id="TIGR00009">
    <property type="entry name" value="L28"/>
    <property type="match status" value="1"/>
</dbReference>
<evidence type="ECO:0000313" key="7">
    <source>
        <dbReference type="Proteomes" id="UP000006639"/>
    </source>
</evidence>
<proteinExistence type="inferred from homology"/>
<comment type="similarity">
    <text evidence="1 5">Belongs to the bacterial ribosomal protein bL28 family.</text>
</comment>
<dbReference type="RefSeq" id="WP_013951527.1">
    <property type="nucleotide sequence ID" value="NC_015722.1"/>
</dbReference>
<dbReference type="GO" id="GO:1990904">
    <property type="term" value="C:ribonucleoprotein complex"/>
    <property type="evidence" value="ECO:0007669"/>
    <property type="project" value="UniProtKB-KW"/>
</dbReference>
<sequence>MSRVCNINGNKAVMSGNNVSHSNRKTRRRFLPNIQSFALWSDALNRVVRLYMTTSGARTVEHNNGIDNYLLSTANSKLTKAALLIKKQIKSAIAKKNPELNA</sequence>
<gene>
    <name evidence="5 6" type="primary">rpmB</name>
    <name evidence="6" type="ordered locus">midi_01056</name>
</gene>
<dbReference type="Gene3D" id="2.30.170.40">
    <property type="entry name" value="Ribosomal protein L28/L24"/>
    <property type="match status" value="1"/>
</dbReference>
<dbReference type="InterPro" id="IPR001383">
    <property type="entry name" value="Ribosomal_bL28_bact-type"/>
</dbReference>
<dbReference type="GO" id="GO:0006412">
    <property type="term" value="P:translation"/>
    <property type="evidence" value="ECO:0007669"/>
    <property type="project" value="UniProtKB-UniRule"/>
</dbReference>
<dbReference type="PANTHER" id="PTHR13528:SF2">
    <property type="entry name" value="LARGE RIBOSOMAL SUBUNIT PROTEIN BL28M"/>
    <property type="match status" value="1"/>
</dbReference>
<dbReference type="GO" id="GO:0003735">
    <property type="term" value="F:structural constituent of ribosome"/>
    <property type="evidence" value="ECO:0007669"/>
    <property type="project" value="InterPro"/>
</dbReference>
<protein>
    <recommendedName>
        <fullName evidence="4 5">Large ribosomal subunit protein bL28</fullName>
    </recommendedName>
</protein>
<name>F7XTX4_MIDMI</name>
<evidence type="ECO:0000256" key="2">
    <source>
        <dbReference type="ARBA" id="ARBA00022980"/>
    </source>
</evidence>
<dbReference type="HAMAP" id="MF_00373">
    <property type="entry name" value="Ribosomal_bL28"/>
    <property type="match status" value="1"/>
</dbReference>
<keyword evidence="2 5" id="KW-0689">Ribosomal protein</keyword>
<dbReference type="STRING" id="696127.midi_01056"/>
<keyword evidence="7" id="KW-1185">Reference proteome</keyword>
<dbReference type="EMBL" id="CP002130">
    <property type="protein sequence ID" value="AEI89333.1"/>
    <property type="molecule type" value="Genomic_DNA"/>
</dbReference>
<dbReference type="SUPFAM" id="SSF143800">
    <property type="entry name" value="L28p-like"/>
    <property type="match status" value="1"/>
</dbReference>
<dbReference type="GO" id="GO:0005840">
    <property type="term" value="C:ribosome"/>
    <property type="evidence" value="ECO:0007669"/>
    <property type="project" value="UniProtKB-KW"/>
</dbReference>
<dbReference type="InterPro" id="IPR037147">
    <property type="entry name" value="Ribosomal_bL28_sf"/>
</dbReference>
<keyword evidence="3 5" id="KW-0687">Ribonucleoprotein</keyword>
<evidence type="ECO:0000256" key="4">
    <source>
        <dbReference type="ARBA" id="ARBA00035174"/>
    </source>
</evidence>
<evidence type="ECO:0000256" key="3">
    <source>
        <dbReference type="ARBA" id="ARBA00023274"/>
    </source>
</evidence>
<dbReference type="InterPro" id="IPR026569">
    <property type="entry name" value="Ribosomal_bL28"/>
</dbReference>
<evidence type="ECO:0000256" key="1">
    <source>
        <dbReference type="ARBA" id="ARBA00008760"/>
    </source>
</evidence>
<dbReference type="OrthoDB" id="9805609at2"/>
<dbReference type="Proteomes" id="UP000006639">
    <property type="component" value="Chromosome"/>
</dbReference>
<dbReference type="AlphaFoldDB" id="F7XTX4"/>
<dbReference type="Pfam" id="PF00830">
    <property type="entry name" value="Ribosomal_L28"/>
    <property type="match status" value="1"/>
</dbReference>
<reference evidence="6 7" key="1">
    <citation type="journal article" date="2011" name="Mol. Biol. Evol.">
        <title>Phylogenomic evidence for the presence of a flagellum and cbb3 oxidase in the free-living mitochondrial ancestor.</title>
        <authorList>
            <person name="Sassera D."/>
            <person name="Lo N."/>
            <person name="Epis S."/>
            <person name="D'Auria G."/>
            <person name="Montagna M."/>
            <person name="Comandatore F."/>
            <person name="Horner D."/>
            <person name="Pereto J."/>
            <person name="Luciano A.M."/>
            <person name="Franciosi F."/>
            <person name="Ferri E."/>
            <person name="Crotti E."/>
            <person name="Bazzocchi C."/>
            <person name="Daffonchio D."/>
            <person name="Sacchi L."/>
            <person name="Moya A."/>
            <person name="Latorre A."/>
            <person name="Bandi C."/>
        </authorList>
    </citation>
    <scope>NUCLEOTIDE SEQUENCE [LARGE SCALE GENOMIC DNA]</scope>
    <source>
        <strain evidence="6 7">IricVA</strain>
    </source>
</reference>
<dbReference type="InterPro" id="IPR034704">
    <property type="entry name" value="Ribosomal_bL28/bL31-like_sf"/>
</dbReference>
<dbReference type="PANTHER" id="PTHR13528">
    <property type="entry name" value="39S RIBOSOMAL PROTEIN L28, MITOCHONDRIAL"/>
    <property type="match status" value="1"/>
</dbReference>
<evidence type="ECO:0000256" key="5">
    <source>
        <dbReference type="HAMAP-Rule" id="MF_00373"/>
    </source>
</evidence>
<dbReference type="KEGG" id="mmn:midi_01056"/>